<feature type="domain" description="SD-repeat containing protein B" evidence="5">
    <location>
        <begin position="2383"/>
        <end position="2486"/>
    </location>
</feature>
<evidence type="ECO:0000256" key="2">
    <source>
        <dbReference type="ARBA" id="ARBA00022525"/>
    </source>
</evidence>
<feature type="domain" description="SD-repeat containing protein B" evidence="5">
    <location>
        <begin position="549"/>
        <end position="653"/>
    </location>
</feature>
<feature type="domain" description="SD-repeat containing protein B" evidence="5">
    <location>
        <begin position="1465"/>
        <end position="1573"/>
    </location>
</feature>
<evidence type="ECO:0000256" key="1">
    <source>
        <dbReference type="ARBA" id="ARBA00004613"/>
    </source>
</evidence>
<feature type="domain" description="SD-repeat containing protein B" evidence="5">
    <location>
        <begin position="208"/>
        <end position="303"/>
    </location>
</feature>
<keyword evidence="7" id="KW-1185">Reference proteome</keyword>
<feature type="domain" description="SD-repeat containing protein B" evidence="5">
    <location>
        <begin position="2266"/>
        <end position="2372"/>
    </location>
</feature>
<feature type="domain" description="SD-repeat containing protein B" evidence="5">
    <location>
        <begin position="2497"/>
        <end position="2603"/>
    </location>
</feature>
<comment type="caution">
    <text evidence="6">The sequence shown here is derived from an EMBL/GenBank/DDBJ whole genome shotgun (WGS) entry which is preliminary data.</text>
</comment>
<dbReference type="InterPro" id="IPR011049">
    <property type="entry name" value="Serralysin-like_metalloprot_C"/>
</dbReference>
<dbReference type="InterPro" id="IPR013783">
    <property type="entry name" value="Ig-like_fold"/>
</dbReference>
<feature type="domain" description="SD-repeat containing protein B" evidence="5">
    <location>
        <begin position="2614"/>
        <end position="2722"/>
    </location>
</feature>
<accession>A0ABT1X1D6</accession>
<proteinExistence type="predicted"/>
<evidence type="ECO:0000313" key="6">
    <source>
        <dbReference type="EMBL" id="MCR0980779.1"/>
    </source>
</evidence>
<dbReference type="InterPro" id="IPR006626">
    <property type="entry name" value="PbH1"/>
</dbReference>
<dbReference type="PRINTS" id="PR00313">
    <property type="entry name" value="CABNDNGRPT"/>
</dbReference>
<feature type="domain" description="SD-repeat containing protein B" evidence="5">
    <location>
        <begin position="435"/>
        <end position="539"/>
    </location>
</feature>
<dbReference type="Proteomes" id="UP001524642">
    <property type="component" value="Unassembled WGS sequence"/>
</dbReference>
<keyword evidence="3" id="KW-0732">Signal</keyword>
<dbReference type="EMBL" id="JANJOU010000001">
    <property type="protein sequence ID" value="MCR0980779.1"/>
    <property type="molecule type" value="Genomic_DNA"/>
</dbReference>
<gene>
    <name evidence="6" type="ORF">NRP21_01800</name>
</gene>
<dbReference type="SUPFAM" id="SSF117074">
    <property type="entry name" value="Hypothetical protein PA1324"/>
    <property type="match status" value="30"/>
</dbReference>
<dbReference type="PANTHER" id="PTHR23303:SF15">
    <property type="entry name" value="COLOSSIN-A"/>
    <property type="match status" value="1"/>
</dbReference>
<feature type="domain" description="SD-repeat containing protein B" evidence="5">
    <location>
        <begin position="3203"/>
        <end position="3312"/>
    </location>
</feature>
<feature type="domain" description="SD-repeat containing protein B" evidence="5">
    <location>
        <begin position="1007"/>
        <end position="1111"/>
    </location>
</feature>
<feature type="domain" description="SD-repeat containing protein B" evidence="5">
    <location>
        <begin position="1812"/>
        <end position="1916"/>
    </location>
</feature>
<feature type="region of interest" description="Disordered" evidence="4">
    <location>
        <begin position="3718"/>
        <end position="3775"/>
    </location>
</feature>
<feature type="domain" description="SD-repeat containing protein B" evidence="5">
    <location>
        <begin position="2849"/>
        <end position="2958"/>
    </location>
</feature>
<feature type="domain" description="SD-repeat containing protein B" evidence="5">
    <location>
        <begin position="2040"/>
        <end position="2145"/>
    </location>
</feature>
<feature type="domain" description="SD-repeat containing protein B" evidence="5">
    <location>
        <begin position="1699"/>
        <end position="1803"/>
    </location>
</feature>
<feature type="domain" description="SD-repeat containing protein B" evidence="5">
    <location>
        <begin position="1117"/>
        <end position="1226"/>
    </location>
</feature>
<dbReference type="InterPro" id="IPR033764">
    <property type="entry name" value="Sdr_B"/>
</dbReference>
<feature type="domain" description="SD-repeat containing protein B" evidence="5">
    <location>
        <begin position="2968"/>
        <end position="3076"/>
    </location>
</feature>
<feature type="domain" description="SD-repeat containing protein B" evidence="5">
    <location>
        <begin position="894"/>
        <end position="996"/>
    </location>
</feature>
<feature type="domain" description="SD-repeat containing protein B" evidence="5">
    <location>
        <begin position="1926"/>
        <end position="2031"/>
    </location>
</feature>
<feature type="domain" description="SD-repeat containing protein B" evidence="5">
    <location>
        <begin position="1579"/>
        <end position="1689"/>
    </location>
</feature>
<reference evidence="6 7" key="1">
    <citation type="submission" date="2022-06" db="EMBL/GenBank/DDBJ databases">
        <title>Roseomonas CN29.</title>
        <authorList>
            <person name="Cheng Y."/>
            <person name="He X."/>
        </authorList>
    </citation>
    <scope>NUCLEOTIDE SEQUENCE [LARGE SCALE GENOMIC DNA]</scope>
    <source>
        <strain evidence="6 7">CN29</strain>
    </source>
</reference>
<dbReference type="Pfam" id="PF00353">
    <property type="entry name" value="HemolysinCabind"/>
    <property type="match status" value="3"/>
</dbReference>
<feature type="compositionally biased region" description="Gly residues" evidence="4">
    <location>
        <begin position="3754"/>
        <end position="3766"/>
    </location>
</feature>
<feature type="domain" description="SD-repeat containing protein B" evidence="5">
    <location>
        <begin position="3440"/>
        <end position="3548"/>
    </location>
</feature>
<evidence type="ECO:0000256" key="4">
    <source>
        <dbReference type="SAM" id="MobiDB-lite"/>
    </source>
</evidence>
<feature type="domain" description="SD-repeat containing protein B" evidence="5">
    <location>
        <begin position="3554"/>
        <end position="3665"/>
    </location>
</feature>
<feature type="domain" description="SD-repeat containing protein B" evidence="5">
    <location>
        <begin position="317"/>
        <end position="425"/>
    </location>
</feature>
<feature type="domain" description="SD-repeat containing protein B" evidence="5">
    <location>
        <begin position="3322"/>
        <end position="3429"/>
    </location>
</feature>
<comment type="subcellular location">
    <subcellularLocation>
        <location evidence="1">Secreted</location>
    </subcellularLocation>
</comment>
<dbReference type="SUPFAM" id="SSF51120">
    <property type="entry name" value="beta-Roll"/>
    <property type="match status" value="2"/>
</dbReference>
<feature type="domain" description="SD-repeat containing protein B" evidence="5">
    <location>
        <begin position="1351"/>
        <end position="1458"/>
    </location>
</feature>
<name>A0ABT1X1D6_9PROT</name>
<feature type="domain" description="SD-repeat containing protein B" evidence="5">
    <location>
        <begin position="2154"/>
        <end position="2258"/>
    </location>
</feature>
<evidence type="ECO:0000256" key="3">
    <source>
        <dbReference type="ARBA" id="ARBA00022729"/>
    </source>
</evidence>
<dbReference type="RefSeq" id="WP_257714448.1">
    <property type="nucleotide sequence ID" value="NZ_JANJOU010000001.1"/>
</dbReference>
<evidence type="ECO:0000313" key="7">
    <source>
        <dbReference type="Proteomes" id="UP001524642"/>
    </source>
</evidence>
<feature type="domain" description="SD-repeat containing protein B" evidence="5">
    <location>
        <begin position="3086"/>
        <end position="3193"/>
    </location>
</feature>
<evidence type="ECO:0000259" key="5">
    <source>
        <dbReference type="Pfam" id="PF17210"/>
    </source>
</evidence>
<feature type="domain" description="SD-repeat containing protein B" evidence="5">
    <location>
        <begin position="2732"/>
        <end position="2840"/>
    </location>
</feature>
<keyword evidence="2" id="KW-0964">Secreted</keyword>
<feature type="domain" description="SD-repeat containing protein B" evidence="5">
    <location>
        <begin position="777"/>
        <end position="882"/>
    </location>
</feature>
<dbReference type="SMART" id="SM00710">
    <property type="entry name" value="PbH1"/>
    <property type="match status" value="7"/>
</dbReference>
<sequence>MAVTVDTALGDTPRNSNVTLLNLGTSTITGEVTDNTLRFGSSNTITFAGNSGVYHGSTSGVAATPYGEAGNYFASEPVTLGAGVTINFATAQRYFGIEWGSADASNTINFYNGNTLIYSISGSDVLSGANGSQGADGTVYVNLNFASPTLAYTRVTLVAATPAFEFTDVAYSASTVSVAAGQTGTPTVVTATDTGTGRIVGFDTVPASLSGTVFLDQGADGTRDTGDAGVSGVTVRLFNSSGTLVSTDVTDANGRYDFNNVPAGTYSVRVTAPSGNSFSPITTGSSGSAVNTSGTASITLAAGSSGSVNAGVFAPASISGFAFTDSNGNGTRDPLEPIVAGQTVQLVNSAGTVVATTTTSILGAYSFTGLTPGSYQVQFVAPNGTIFTGQDRGTNDAVDSDVGANGRTAPITLTSGSSVVNVAAGTLVPVTVSGSVFTDSNGNGIRSTGEAGVSGATVQLVDTSGAVVATTTTTATGAYSFANIAPGTYQVQFVAPNGTVFTLQNQGLDVTADSDAGSNGRTAAFTLASGGSATNLGAGVYTPVSVSGTAFVDANADGIQGTGEAGIAGQTVTLLNSLGLPVATTTTGANGAYSFTGLPPGTYQVQFPVLTGSVFSPQDQGGNDAVDSDVNALGRTGTFTLASGGSATNLSAGSYVPATVSGVGFVDVNGDGVQGTGELGIVGQTVQLLNSAGNVVATTITGVGGAYSFLGVTPGTYQVQFLLPSGAVFTGQDQGTNDAVDSDVGATGRTAPISLTSGSNVANVSAGSFVPGTVAGNVFNDLNGNGIRNPLAPPVAGATVQLVNSAGAVVATTTTASTGVYSFTNVAPGTYQVQFVAPSGTVFTLQNQGLDLALDSDANPTTGRTAPFTIVSGGSALTQSAGVFTPVSVSGNFFTDVNGDGVQGTGETGIAGQSVQLLNALGTVVATTTTGANGAYAFTGVAPGTYQVQFTAPNGAVFTAQNQGSNTAVDSDVNAGGRTGLFTLTSGGSVTNLSAGAYVPATISGVGFLDNNGDGIQGVGETGVAGQVVALLNSAGVVVATTTTGSNGAYSFTNVAPGTYQVQFTAPLGSAFTAQDQGTNDATDSDVNALTGRTANISVASGQTVANVSAGTYVPVSIGGTIFNDADASGVRDVLELGVVGATVRLLDANGTVVATTVSGVGGAYAFSGLAPGQYQVQFVAPNGTVFTAQDQGTNENLDSDANPSTGTTALVTLISGRTLVNVGAGVYAPAATGTGNIFFVDANGNGVRDAGEAGVANARVSLLNSAGTVVATSTTDANGTYSFTGVAPGTYRVQFTAPNGTVFTAQNQGLDVTVDSDVNPTTGITSGIVVPQGSTISNIGAGIFTPVSVSGRVFTDTNGNGIQNGGEPGVVGQTVQLLNAAGAVVATTTTGTDGNYSFNGLAPGQYRVQFSAPAGSVFTAQDQGSNAAVDSDADPATGRTALLTLASGQSAPNIAAGTFVPVSISGTAFTDANGDGVQGSGEAGVVGRTVQLLNAAGTVVATTTTGAGGAYSFTGLAPGQYQVQFAAPAGTAFTAQDQGGNDAADSDVDPTTGRTALITLTSGQAATNVSAGSFTPVSIAGTVFVDSNGDGVQGTGETGLAGQTVQLINGAGAVVATTTTGSNGAYSFAGVAPGTYQVGFVTPAGTVFTAQDQGSNDAVDSDVNPGTGRTANITVASGGSAANVSAGLFTPTTVSGNAFVDANGNGIQNSDEAGAAGLTVQLVNTAGTVVATTTTGSNGAYSFAGVAPGTYQVQFVAPNGTVFTAQDQGGNDAVDSDANATGRTGSITVGSGQTAANVSAGFFTPVSFAGTVFTDTNGDGIQGTGESGTAGQTVQLLNSAGGVVATTTTGAGGAYSFTGIAPGTYQVQFVAASGTVFTAQDQGGNDAVDSDAAANGRTAAITLASGGSAANVSAGTFTPVTVSGSVFVDANGDGIRNASETSVAGVAVQLLNSAGTIVATTTTSSSGAYSFTGVAPGTYQVQFVGPAGTAFTTRNAGTDDTVNSDASGNGRTPLFSLTSGDSITNLSAGIFTPTTVSGTAFIDANGNGIRNTGEVGAAGVTVQLLSADGSVAATTTTSETGAYSFTGVVPGTYQVQFVGPNGTVFTAQDQGSNDAIDSDVNASGRTANIAVSSGQAVANVSAGFFSPTSVSGTFFTDTNGDGIQGTGETGTAGQTVRLLDGSGAVVATTTTGAGGAYSFNNVVPGTYQVQFVAANGTVFTAQDQGSNDAVDSDVGSTGRSNAFTLATGESAANVSAGTFTPVTISGSVFTDANGNGIRSAGEAGVTGQTVQLLDGNGAVVATTTTGADGAYSFTGVTPGTYQVQFIGPNGTVFTAADQGGDDTVDSDAGLNGRSAPITLNSGGNVSNVSAGVFTPVTVAGTFFTDRNGDGVQGTGEAGVVGQTVQLLNSAGAVVATTTTGTGGAYSFNGVAPGTYQVQFTAPNGAVFTARDAGSNDAADSDVNAAGRTDAFTLASGGSISNLSAGAFIPAAINGAGDLVFSDNNRNGIRDAGEDGLAGITVNLLNPDGSVAATTTTTATGNYSFAGITPGQYQLQFVAPNGATFSPRNIGPDDTIDSDVTPSTGSAPLTFVSGQTLDNFAAGLFVPGSFSGSGDVVFADNNRNGIRDAGEGGLAGITVRLLNPDGTVAATTTTAGNGAYSFAGVAPGQYQVEFLAPAGATFGPTDAGTNDAIDSDANQGTGRTGLITVGPGGTVNNVAAGIFVPATISGSGDFVFADNNRNGIRDAGETGLAGITVNLLNADGSVAATTTTTGTGNYSFTGITPGQYQLQFVAPNGATFSPRNIGPDDTIDSDVSPSNGSSPLFTLGAGQTIDNFAAGLFVPASISGVGDVIFADNNRNGIRDAGETGLAGITVNLLNADGTLATTTTTGADGTYGFAGVAPGQYQVQVVAPTGATFSPRNVGSDDSVNSDVAPATGISPVVTLRPGQTLDNLGAGLFVPGSFSGSGNIVFADTNLNGIRDAGEGGLAGITVRLLNPDGTVAATTTTNGSGNYSFAGVAPGQYQVEFVAPTGGTFGPTDVGTNDAIDSDANPGTGRTGLITVGPGGTVNDVAAGIFAPASISGSGDFVFADNNRNGIRDAGETGLAGVTVNLLNPDGTVAATTTTTSAGAYSFTGLNPGQYQLQFAAPNGATFSPRNIGPDDTIDSDVAPSTGTSGLITLKAGQVFDNFAAGLFVPASISGVGDAIFADNNRNGIRDAGETGLAGITVRLLNTDGTVATTTTTGADGTYSFAGVAPGQYQVQVVAPTGATFSPRNVGSDDSVNSDVAPATGISPVITLRPGQTLDNLGAGLFVPGSFSGSGDAVFADNNNNGIRDAGEGGLAGITVRLLNPDGTIAATTTTNGSGNYSFAGVAPGQYQVEFVAPTGGTFSPTDAGTNDAIDSDANPGTGRTGLVTVSPGGTVNNVAAGVFIPASIQGSGDFAFADNNRNGIRDLGEDGLAGITVNLLNPDGTLAATTTTGADGTYSFGSIGAGRYQLQFVAPTGYAFSPRNIGPDDSIDSDVSPSNGSSPVFTLGAGQTLDDFAAGLYQVTTQVGGNVYVDANGNGVHDAGEAGLAGVEVRLLDANGGVLGPVTTTDEGGNYYFTGLAAGSYRVQFAPLIGTAFTLQDQGGSEFLDSDASPADGVSSLVVTPGSNASDLRSTAGLVLALDPLTGLVPVTNLTDGPDGFPGTDASDHISGGAGNDAINGLGSNDALYGGDGDDQINGHLGNDFQDGGNGNDNVQGQQGDDTLLGGAGDDIGEGGDGNDLLEAGAGNDNMQGEGGNDTLYGGSGNDILTGNEGNDIVVGGTGNDSLQGASGTDIVIGGQDDGRMSLNAAGRVTGIVFGDVIEGNAGADAFVWQAGDGVDFMLDFNPNEGDTLTIYGYDRFQVVQRSDQGQMVLYLDENSGFVLNNGVFQGSTANDVLPGIRFVPNTADAPGSIVGGDAVVPVLAQNWFARFTGGTEVPVSQGFVDTGSPQTAVSVQTITDHHGITFT</sequence>
<dbReference type="Pfam" id="PF17210">
    <property type="entry name" value="SdrD_B"/>
    <property type="match status" value="30"/>
</dbReference>
<feature type="domain" description="SD-repeat containing protein B" evidence="5">
    <location>
        <begin position="665"/>
        <end position="767"/>
    </location>
</feature>
<dbReference type="PANTHER" id="PTHR23303">
    <property type="entry name" value="CARBOXYPEPTIDASE REGULATORY REGION-CONTAINING"/>
    <property type="match status" value="1"/>
</dbReference>
<organism evidence="6 7">
    <name type="scientific">Roseomonas populi</name>
    <dbReference type="NCBI Taxonomy" id="3121582"/>
    <lineage>
        <taxon>Bacteria</taxon>
        <taxon>Pseudomonadati</taxon>
        <taxon>Pseudomonadota</taxon>
        <taxon>Alphaproteobacteria</taxon>
        <taxon>Acetobacterales</taxon>
        <taxon>Roseomonadaceae</taxon>
        <taxon>Roseomonas</taxon>
    </lineage>
</organism>
<protein>
    <submittedName>
        <fullName evidence="6">Carboxypeptidase regulatory-like domain-containing protein</fullName>
    </submittedName>
</protein>
<dbReference type="Gene3D" id="2.60.40.10">
    <property type="entry name" value="Immunoglobulins"/>
    <property type="match status" value="30"/>
</dbReference>
<feature type="compositionally biased region" description="Low complexity" evidence="4">
    <location>
        <begin position="3730"/>
        <end position="3753"/>
    </location>
</feature>
<dbReference type="InterPro" id="IPR001343">
    <property type="entry name" value="Hemolysn_Ca-bd"/>
</dbReference>
<feature type="domain" description="SD-repeat containing protein B" evidence="5">
    <location>
        <begin position="1236"/>
        <end position="1344"/>
    </location>
</feature>
<dbReference type="InterPro" id="IPR051417">
    <property type="entry name" value="SDr/BOS_complex"/>
</dbReference>